<organism evidence="1 2">
    <name type="scientific">Polypedilum vanderplanki</name>
    <name type="common">Sleeping chironomid midge</name>
    <dbReference type="NCBI Taxonomy" id="319348"/>
    <lineage>
        <taxon>Eukaryota</taxon>
        <taxon>Metazoa</taxon>
        <taxon>Ecdysozoa</taxon>
        <taxon>Arthropoda</taxon>
        <taxon>Hexapoda</taxon>
        <taxon>Insecta</taxon>
        <taxon>Pterygota</taxon>
        <taxon>Neoptera</taxon>
        <taxon>Endopterygota</taxon>
        <taxon>Diptera</taxon>
        <taxon>Nematocera</taxon>
        <taxon>Chironomoidea</taxon>
        <taxon>Chironomidae</taxon>
        <taxon>Chironominae</taxon>
        <taxon>Polypedilum</taxon>
        <taxon>Polypedilum</taxon>
    </lineage>
</organism>
<evidence type="ECO:0000313" key="2">
    <source>
        <dbReference type="Proteomes" id="UP001107558"/>
    </source>
</evidence>
<dbReference type="AlphaFoldDB" id="A0A9J6CQ32"/>
<keyword evidence="2" id="KW-1185">Reference proteome</keyword>
<name>A0A9J6CQ32_POLVA</name>
<dbReference type="EMBL" id="JADBJN010000001">
    <property type="protein sequence ID" value="KAG5683988.1"/>
    <property type="molecule type" value="Genomic_DNA"/>
</dbReference>
<dbReference type="Proteomes" id="UP001107558">
    <property type="component" value="Chromosome 1"/>
</dbReference>
<evidence type="ECO:0000313" key="1">
    <source>
        <dbReference type="EMBL" id="KAG5683988.1"/>
    </source>
</evidence>
<dbReference type="OrthoDB" id="6418155at2759"/>
<comment type="caution">
    <text evidence="1">The sequence shown here is derived from an EMBL/GenBank/DDBJ whole genome shotgun (WGS) entry which is preliminary data.</text>
</comment>
<sequence>MDFQNLIEKHQVFKTYFIDFPKKLHQLASEGRDFLKFHKKGLWIDIMKLNDYLLSSESIFNIRCIIDFIETLHVLRFHRANQTKNETGFIFINPNFNQDQEVPDDFYKQTFEGVKNNVLNGTRRLSIIHNFGLFEKLLRMEKRSEAKMSRLEFARLRLKFALQKQLDLKRCEIDTIEHNIEEPDYVKNQDIAGYYGNVELSLLKNAFGNYFPIYQSDEATANIQQQLPPETLPIAIEEELVQKVEENNTDQKVPMEIDDPQINDMQPIIEIERIIPLNNITNSTSSVPKRKRSLRTTRVYSDENKENCPPRKRSLRSYDKKITMKETNNALLNLKKEIENFN</sequence>
<gene>
    <name evidence="1" type="ORF">PVAND_013241</name>
</gene>
<protein>
    <submittedName>
        <fullName evidence="1">Uncharacterized protein</fullName>
    </submittedName>
</protein>
<proteinExistence type="predicted"/>
<reference evidence="1" key="1">
    <citation type="submission" date="2021-03" db="EMBL/GenBank/DDBJ databases">
        <title>Chromosome level genome of the anhydrobiotic midge Polypedilum vanderplanki.</title>
        <authorList>
            <person name="Yoshida Y."/>
            <person name="Kikawada T."/>
            <person name="Gusev O."/>
        </authorList>
    </citation>
    <scope>NUCLEOTIDE SEQUENCE</scope>
    <source>
        <strain evidence="1">NIAS01</strain>
        <tissue evidence="1">Whole body or cell culture</tissue>
    </source>
</reference>
<accession>A0A9J6CQ32</accession>